<dbReference type="Proteomes" id="UP001562065">
    <property type="component" value="Unassembled WGS sequence"/>
</dbReference>
<accession>A0ABV4ADK9</accession>
<dbReference type="InterPro" id="IPR002727">
    <property type="entry name" value="DUF47"/>
</dbReference>
<protein>
    <submittedName>
        <fullName evidence="2">TIGR00153 family protein</fullName>
    </submittedName>
</protein>
<comment type="similarity">
    <text evidence="1">Belongs to the UPF0111 family.</text>
</comment>
<name>A0ABV4ADK9_9GAMM</name>
<evidence type="ECO:0000256" key="1">
    <source>
        <dbReference type="ARBA" id="ARBA00008591"/>
    </source>
</evidence>
<dbReference type="Pfam" id="PF01865">
    <property type="entry name" value="PhoU_div"/>
    <property type="match status" value="1"/>
</dbReference>
<gene>
    <name evidence="2" type="ORF">AB5I84_02110</name>
</gene>
<sequence length="226" mass="25484">MSLGSSIAGLFGRSPIKPLQKHYDIVQQCVAKLSDFFQAAIDNDWDQGAQLQAEIAKLENLADTLKKQFRLNLPNSLFLPMPRTDLLELISTQDRVANKAKDIAGLMLGRRMTLPPELADLMNAYVARAIDTSAQALKAINELDELLETGFGNPEIRMMEELIEVLDDIERETDRQQVQIRAVLFRLERELPPVDVMFLYKIIDWVGELADRAQKVGGQLHRIVAS</sequence>
<reference evidence="2 3" key="1">
    <citation type="submission" date="2024-07" db="EMBL/GenBank/DDBJ databases">
        <authorList>
            <person name="Ren Q."/>
        </authorList>
    </citation>
    <scope>NUCLEOTIDE SEQUENCE [LARGE SCALE GENOMIC DNA]</scope>
    <source>
        <strain evidence="2 3">REN37</strain>
    </source>
</reference>
<dbReference type="NCBIfam" id="TIGR00153">
    <property type="entry name" value="TIGR00153 family protein"/>
    <property type="match status" value="1"/>
</dbReference>
<dbReference type="InterPro" id="IPR018445">
    <property type="entry name" value="Put_Phosphate_transp_reg"/>
</dbReference>
<dbReference type="PANTHER" id="PTHR36536">
    <property type="entry name" value="UPF0111 PROTEIN HI_1603"/>
    <property type="match status" value="1"/>
</dbReference>
<proteinExistence type="inferred from homology"/>
<dbReference type="Gene3D" id="1.20.58.220">
    <property type="entry name" value="Phosphate transport system protein phou homolog 2, domain 2"/>
    <property type="match status" value="1"/>
</dbReference>
<keyword evidence="3" id="KW-1185">Reference proteome</keyword>
<comment type="caution">
    <text evidence="2">The sequence shown here is derived from an EMBL/GenBank/DDBJ whole genome shotgun (WGS) entry which is preliminary data.</text>
</comment>
<dbReference type="EMBL" id="JBGCUO010000001">
    <property type="protein sequence ID" value="MEY1660936.1"/>
    <property type="molecule type" value="Genomic_DNA"/>
</dbReference>
<dbReference type="PANTHER" id="PTHR36536:SF3">
    <property type="entry name" value="UPF0111 PROTEIN HI_1603"/>
    <property type="match status" value="1"/>
</dbReference>
<dbReference type="InterPro" id="IPR038078">
    <property type="entry name" value="PhoU-like_sf"/>
</dbReference>
<evidence type="ECO:0000313" key="3">
    <source>
        <dbReference type="Proteomes" id="UP001562065"/>
    </source>
</evidence>
<dbReference type="SUPFAM" id="SSF109755">
    <property type="entry name" value="PhoU-like"/>
    <property type="match status" value="1"/>
</dbReference>
<evidence type="ECO:0000313" key="2">
    <source>
        <dbReference type="EMBL" id="MEY1660936.1"/>
    </source>
</evidence>
<dbReference type="RefSeq" id="WP_369454176.1">
    <property type="nucleotide sequence ID" value="NZ_JBGCUO010000001.1"/>
</dbReference>
<organism evidence="2 3">
    <name type="scientific">Isoalcanivorax beigongshangi</name>
    <dbReference type="NCBI Taxonomy" id="3238810"/>
    <lineage>
        <taxon>Bacteria</taxon>
        <taxon>Pseudomonadati</taxon>
        <taxon>Pseudomonadota</taxon>
        <taxon>Gammaproteobacteria</taxon>
        <taxon>Oceanospirillales</taxon>
        <taxon>Alcanivoracaceae</taxon>
        <taxon>Isoalcanivorax</taxon>
    </lineage>
</organism>